<sequence>MSSGSSTESYPSFARIGLRENPGKNLNQVTCLDRDSNPGHLVSRPDALAITPLLHSCELKNYRIFLEFQGTYFIWYLLSKEEKCEEDVPPSLPRGTATDTFKIGWDEVLGVVRVSDADIKFKDLGLRTLRFLPVGHLKAVVYSTLKQHIRAACDAIRMQPGIFERVRQSLLRHNMAFSFRFFIVYRTLHDVTVSCYIIRYGYAVISLLHDITISHKMWHFPHFCTSNKHVKTQQLTHLSGDIAGLFKLQDLVKVPPAMRTEMYIRQATPGTYRQVLREIRQKEIYKLIVDTNPRHMYQFFRAELKFLRSLDPILKRMTHINIYTTPPLSRPI</sequence>
<accession>A0ABQ8U2Z7</accession>
<name>A0ABQ8U2Z7_PERAM</name>
<dbReference type="Proteomes" id="UP001148838">
    <property type="component" value="Unassembled WGS sequence"/>
</dbReference>
<reference evidence="1 2" key="1">
    <citation type="journal article" date="2022" name="Allergy">
        <title>Genome assembly and annotation of Periplaneta americana reveal a comprehensive cockroach allergen profile.</title>
        <authorList>
            <person name="Wang L."/>
            <person name="Xiong Q."/>
            <person name="Saelim N."/>
            <person name="Wang L."/>
            <person name="Nong W."/>
            <person name="Wan A.T."/>
            <person name="Shi M."/>
            <person name="Liu X."/>
            <person name="Cao Q."/>
            <person name="Hui J.H.L."/>
            <person name="Sookrung N."/>
            <person name="Leung T.F."/>
            <person name="Tungtrongchitr A."/>
            <person name="Tsui S.K.W."/>
        </authorList>
    </citation>
    <scope>NUCLEOTIDE SEQUENCE [LARGE SCALE GENOMIC DNA]</scope>
    <source>
        <strain evidence="1">PWHHKU_190912</strain>
    </source>
</reference>
<evidence type="ECO:0000313" key="1">
    <source>
        <dbReference type="EMBL" id="KAJ4452057.1"/>
    </source>
</evidence>
<keyword evidence="2" id="KW-1185">Reference proteome</keyword>
<dbReference type="Gene3D" id="3.40.50.2300">
    <property type="match status" value="1"/>
</dbReference>
<comment type="caution">
    <text evidence="1">The sequence shown here is derived from an EMBL/GenBank/DDBJ whole genome shotgun (WGS) entry which is preliminary data.</text>
</comment>
<organism evidence="1 2">
    <name type="scientific">Periplaneta americana</name>
    <name type="common">American cockroach</name>
    <name type="synonym">Blatta americana</name>
    <dbReference type="NCBI Taxonomy" id="6978"/>
    <lineage>
        <taxon>Eukaryota</taxon>
        <taxon>Metazoa</taxon>
        <taxon>Ecdysozoa</taxon>
        <taxon>Arthropoda</taxon>
        <taxon>Hexapoda</taxon>
        <taxon>Insecta</taxon>
        <taxon>Pterygota</taxon>
        <taxon>Neoptera</taxon>
        <taxon>Polyneoptera</taxon>
        <taxon>Dictyoptera</taxon>
        <taxon>Blattodea</taxon>
        <taxon>Blattoidea</taxon>
        <taxon>Blattidae</taxon>
        <taxon>Blattinae</taxon>
        <taxon>Periplaneta</taxon>
    </lineage>
</organism>
<evidence type="ECO:0000313" key="2">
    <source>
        <dbReference type="Proteomes" id="UP001148838"/>
    </source>
</evidence>
<dbReference type="EMBL" id="JAJSOF020000001">
    <property type="protein sequence ID" value="KAJ4452057.1"/>
    <property type="molecule type" value="Genomic_DNA"/>
</dbReference>
<proteinExistence type="predicted"/>
<protein>
    <submittedName>
        <fullName evidence="1">Uncharacterized protein</fullName>
    </submittedName>
</protein>
<gene>
    <name evidence="1" type="ORF">ANN_03573</name>
</gene>